<dbReference type="PANTHER" id="PTHR21234:SF30">
    <property type="entry name" value="PHOSPHORYLASE SUPERFAMILY PROTEIN"/>
    <property type="match status" value="1"/>
</dbReference>
<dbReference type="Pfam" id="PF01048">
    <property type="entry name" value="PNP_UDP_1"/>
    <property type="match status" value="1"/>
</dbReference>
<dbReference type="PANTHER" id="PTHR21234">
    <property type="entry name" value="PURINE NUCLEOSIDE PHOSPHORYLASE"/>
    <property type="match status" value="1"/>
</dbReference>
<name>A0A6A6N0P3_HEVBR</name>
<feature type="domain" description="Nucleoside phosphorylase" evidence="1">
    <location>
        <begin position="48"/>
        <end position="326"/>
    </location>
</feature>
<evidence type="ECO:0000313" key="3">
    <source>
        <dbReference type="EMBL" id="KAF2318435.1"/>
    </source>
</evidence>
<dbReference type="InterPro" id="IPR000845">
    <property type="entry name" value="Nucleoside_phosphorylase_d"/>
</dbReference>
<accession>A0A6A6N0P3</accession>
<comment type="caution">
    <text evidence="3">The sequence shown here is derived from an EMBL/GenBank/DDBJ whole genome shotgun (WGS) entry which is preliminary data.</text>
</comment>
<dbReference type="SUPFAM" id="SSF53167">
    <property type="entry name" value="Purine and uridine phosphorylases"/>
    <property type="match status" value="1"/>
</dbReference>
<keyword evidence="4" id="KW-1185">Reference proteome</keyword>
<dbReference type="EMBL" id="JAAGAX010000003">
    <property type="protein sequence ID" value="KAF2318430.1"/>
    <property type="molecule type" value="Genomic_DNA"/>
</dbReference>
<dbReference type="InterPro" id="IPR035994">
    <property type="entry name" value="Nucleoside_phosphorylase_sf"/>
</dbReference>
<dbReference type="EMBL" id="JAAGAX010000003">
    <property type="protein sequence ID" value="KAF2318435.1"/>
    <property type="molecule type" value="Genomic_DNA"/>
</dbReference>
<gene>
    <name evidence="2" type="ORF">GH714_007413</name>
    <name evidence="3" type="ORF">GH714_007485</name>
</gene>
<dbReference type="AlphaFoldDB" id="A0A6A6N0P3"/>
<dbReference type="Gene3D" id="3.40.50.1580">
    <property type="entry name" value="Nucleoside phosphorylase domain"/>
    <property type="match status" value="1"/>
</dbReference>
<evidence type="ECO:0000313" key="2">
    <source>
        <dbReference type="EMBL" id="KAF2318430.1"/>
    </source>
</evidence>
<proteinExistence type="predicted"/>
<dbReference type="Proteomes" id="UP000467840">
    <property type="component" value="Chromosome 10"/>
</dbReference>
<dbReference type="GO" id="GO:0009116">
    <property type="term" value="P:nucleoside metabolic process"/>
    <property type="evidence" value="ECO:0007669"/>
    <property type="project" value="InterPro"/>
</dbReference>
<dbReference type="GO" id="GO:0003824">
    <property type="term" value="F:catalytic activity"/>
    <property type="evidence" value="ECO:0007669"/>
    <property type="project" value="InterPro"/>
</dbReference>
<sequence length="340" mass="36534">MGETCGVVNGICGTANTCEVAASSKTRISWSIIKKLNLKGPFTGLITVYPPEENAFFASGAFKPNAKHPFVDLSGRRFRVGTIYEKKVIYVRCGIGMVNAAAATQQMLDLFDTSGIIHFGISGNVNNSMSIGDVSIAKQFAHTGLWDWLNPNGTVDSSDVAQLKIGGYNVPEGDGLNLLGQIGYSSEQFFTVTRKPNAAVPLFWAEVSQHWLQLAGSLEGMELEKCVNSSFCLPQKPKLVVGPKGSTANIFLDNAAYRNFLFQTFEVSTVDMESSAVVMTCLSNGYPVIVIRGMSDLAGRQSGENQIRIFGSLAALNVAKAVVKFISKLPGDVYNSSSGK</sequence>
<dbReference type="CDD" id="cd09008">
    <property type="entry name" value="MTAN"/>
    <property type="match status" value="1"/>
</dbReference>
<protein>
    <recommendedName>
        <fullName evidence="1">Nucleoside phosphorylase domain-containing protein</fullName>
    </recommendedName>
</protein>
<evidence type="ECO:0000313" key="4">
    <source>
        <dbReference type="Proteomes" id="UP000467840"/>
    </source>
</evidence>
<reference evidence="3 4" key="1">
    <citation type="journal article" date="2020" name="Mol. Plant">
        <title>The Chromosome-Based Rubber Tree Genome Provides New Insights into Spurge Genome Evolution and Rubber Biosynthesis.</title>
        <authorList>
            <person name="Liu J."/>
            <person name="Shi C."/>
            <person name="Shi C.C."/>
            <person name="Li W."/>
            <person name="Zhang Q.J."/>
            <person name="Zhang Y."/>
            <person name="Li K."/>
            <person name="Lu H.F."/>
            <person name="Shi C."/>
            <person name="Zhu S.T."/>
            <person name="Xiao Z.Y."/>
            <person name="Nan H."/>
            <person name="Yue Y."/>
            <person name="Zhu X.G."/>
            <person name="Wu Y."/>
            <person name="Hong X.N."/>
            <person name="Fan G.Y."/>
            <person name="Tong Y."/>
            <person name="Zhang D."/>
            <person name="Mao C.L."/>
            <person name="Liu Y.L."/>
            <person name="Hao S.J."/>
            <person name="Liu W.Q."/>
            <person name="Lv M.Q."/>
            <person name="Zhang H.B."/>
            <person name="Liu Y."/>
            <person name="Hu-Tang G.R."/>
            <person name="Wang J.P."/>
            <person name="Wang J.H."/>
            <person name="Sun Y.H."/>
            <person name="Ni S.B."/>
            <person name="Chen W.B."/>
            <person name="Zhang X.C."/>
            <person name="Jiao Y.N."/>
            <person name="Eichler E.E."/>
            <person name="Li G.H."/>
            <person name="Liu X."/>
            <person name="Gao L.Z."/>
        </authorList>
    </citation>
    <scope>NUCLEOTIDE SEQUENCE [LARGE SCALE GENOMIC DNA]</scope>
    <source>
        <strain evidence="4">cv. GT1</strain>
        <tissue evidence="3">Leaf</tissue>
    </source>
</reference>
<organism evidence="3 4">
    <name type="scientific">Hevea brasiliensis</name>
    <name type="common">Para rubber tree</name>
    <name type="synonym">Siphonia brasiliensis</name>
    <dbReference type="NCBI Taxonomy" id="3981"/>
    <lineage>
        <taxon>Eukaryota</taxon>
        <taxon>Viridiplantae</taxon>
        <taxon>Streptophyta</taxon>
        <taxon>Embryophyta</taxon>
        <taxon>Tracheophyta</taxon>
        <taxon>Spermatophyta</taxon>
        <taxon>Magnoliopsida</taxon>
        <taxon>eudicotyledons</taxon>
        <taxon>Gunneridae</taxon>
        <taxon>Pentapetalae</taxon>
        <taxon>rosids</taxon>
        <taxon>fabids</taxon>
        <taxon>Malpighiales</taxon>
        <taxon>Euphorbiaceae</taxon>
        <taxon>Crotonoideae</taxon>
        <taxon>Micrandreae</taxon>
        <taxon>Hevea</taxon>
    </lineage>
</organism>
<evidence type="ECO:0000259" key="1">
    <source>
        <dbReference type="Pfam" id="PF01048"/>
    </source>
</evidence>